<sequence>MKREFDDFVLFAEKGLSSARMVEKYLGAELFHERSGKPRVEGAKISLSDTCGVTLLAVLKGEGEIGVDAEKTDRVPPAPLKDIFAWTRLEAYCKALGRGITPHDVKNLTPRGIVAEEEIDGLAVSVCVLRPEGRL</sequence>
<dbReference type="AlphaFoldDB" id="A0A9D1MLJ1"/>
<dbReference type="SUPFAM" id="SSF56214">
    <property type="entry name" value="4'-phosphopantetheinyl transferase"/>
    <property type="match status" value="1"/>
</dbReference>
<dbReference type="Proteomes" id="UP000824145">
    <property type="component" value="Unassembled WGS sequence"/>
</dbReference>
<dbReference type="GO" id="GO:0000287">
    <property type="term" value="F:magnesium ion binding"/>
    <property type="evidence" value="ECO:0007669"/>
    <property type="project" value="InterPro"/>
</dbReference>
<dbReference type="InterPro" id="IPR037143">
    <property type="entry name" value="4-PPantetheinyl_Trfase_dom_sf"/>
</dbReference>
<reference evidence="1" key="2">
    <citation type="journal article" date="2021" name="PeerJ">
        <title>Extensive microbial diversity within the chicken gut microbiome revealed by metagenomics and culture.</title>
        <authorList>
            <person name="Gilroy R."/>
            <person name="Ravi A."/>
            <person name="Getino M."/>
            <person name="Pursley I."/>
            <person name="Horton D.L."/>
            <person name="Alikhan N.F."/>
            <person name="Baker D."/>
            <person name="Gharbi K."/>
            <person name="Hall N."/>
            <person name="Watson M."/>
            <person name="Adriaenssens E.M."/>
            <person name="Foster-Nyarko E."/>
            <person name="Jarju S."/>
            <person name="Secka A."/>
            <person name="Antonio M."/>
            <person name="Oren A."/>
            <person name="Chaudhuri R.R."/>
            <person name="La Ragione R."/>
            <person name="Hildebrand F."/>
            <person name="Pallen M.J."/>
        </authorList>
    </citation>
    <scope>NUCLEOTIDE SEQUENCE</scope>
    <source>
        <strain evidence="1">9366</strain>
    </source>
</reference>
<accession>A0A9D1MLJ1</accession>
<proteinExistence type="predicted"/>
<evidence type="ECO:0000313" key="1">
    <source>
        <dbReference type="EMBL" id="HIU62371.1"/>
    </source>
</evidence>
<dbReference type="GO" id="GO:0008897">
    <property type="term" value="F:holo-[acyl-carrier-protein] synthase activity"/>
    <property type="evidence" value="ECO:0007669"/>
    <property type="project" value="InterPro"/>
</dbReference>
<comment type="caution">
    <text evidence="1">The sequence shown here is derived from an EMBL/GenBank/DDBJ whole genome shotgun (WGS) entry which is preliminary data.</text>
</comment>
<reference evidence="1" key="1">
    <citation type="submission" date="2020-10" db="EMBL/GenBank/DDBJ databases">
        <authorList>
            <person name="Gilroy R."/>
        </authorList>
    </citation>
    <scope>NUCLEOTIDE SEQUENCE</scope>
    <source>
        <strain evidence="1">9366</strain>
    </source>
</reference>
<dbReference type="EMBL" id="DVNJ01000003">
    <property type="protein sequence ID" value="HIU62371.1"/>
    <property type="molecule type" value="Genomic_DNA"/>
</dbReference>
<protein>
    <submittedName>
        <fullName evidence="1">Uncharacterized protein</fullName>
    </submittedName>
</protein>
<organism evidence="1 2">
    <name type="scientific">Candidatus Caccalectryoclostridium excrementigallinarum</name>
    <dbReference type="NCBI Taxonomy" id="2840710"/>
    <lineage>
        <taxon>Bacteria</taxon>
        <taxon>Bacillati</taxon>
        <taxon>Bacillota</taxon>
        <taxon>Clostridia</taxon>
        <taxon>Christensenellales</taxon>
        <taxon>Christensenellaceae</taxon>
        <taxon>Christensenellaceae incertae sedis</taxon>
        <taxon>Candidatus Caccalectryoclostridium</taxon>
    </lineage>
</organism>
<evidence type="ECO:0000313" key="2">
    <source>
        <dbReference type="Proteomes" id="UP000824145"/>
    </source>
</evidence>
<gene>
    <name evidence="1" type="ORF">IAB07_01195</name>
</gene>
<name>A0A9D1MLJ1_9FIRM</name>